<protein>
    <submittedName>
        <fullName evidence="1">Msl8590 protein</fullName>
    </submittedName>
</protein>
<evidence type="ECO:0000313" key="1">
    <source>
        <dbReference type="EMBL" id="BAB48140.1"/>
    </source>
</evidence>
<dbReference type="AlphaFoldDB" id="Q98MH3"/>
<sequence>MMVSEFGHFAKRVEMDAGGIGLVRRLENEFHADDAGPQQRAPTSNSLKFVA</sequence>
<dbReference type="KEGG" id="mlo:msl8590"/>
<accession>Q98MH3</accession>
<dbReference type="Proteomes" id="UP000000552">
    <property type="component" value="Chromosome"/>
</dbReference>
<dbReference type="HOGENOM" id="CLU_3100633_0_0_5"/>
<dbReference type="EMBL" id="BA000012">
    <property type="protein sequence ID" value="BAB48140.1"/>
    <property type="molecule type" value="Genomic_DNA"/>
</dbReference>
<name>Q98MH3_RHILO</name>
<reference evidence="1 2" key="1">
    <citation type="journal article" date="2000" name="DNA Res.">
        <title>Complete genome structure of the nitrogen-fixing symbiotic bacterium Mesorhizobium loti.</title>
        <authorList>
            <person name="Kaneko T."/>
            <person name="Nakamura Y."/>
            <person name="Sato S."/>
            <person name="Asamizu E."/>
            <person name="Kato T."/>
            <person name="Sasamoto S."/>
            <person name="Watanabe A."/>
            <person name="Idesawa K."/>
            <person name="Ishikawa A."/>
            <person name="Kawashima K."/>
            <person name="Kimura T."/>
            <person name="Kishida Y."/>
            <person name="Kiyokawa C."/>
            <person name="Kohara M."/>
            <person name="Matsumoto M."/>
            <person name="Matsuno A."/>
            <person name="Mochizuki Y."/>
            <person name="Nakayama S."/>
            <person name="Nakazaki N."/>
            <person name="Shimpo S."/>
            <person name="Sugimoto M."/>
            <person name="Takeuchi C."/>
            <person name="Yamada M."/>
            <person name="Tabata S."/>
        </authorList>
    </citation>
    <scope>NUCLEOTIDE SEQUENCE [LARGE SCALE GENOMIC DNA]</scope>
    <source>
        <strain evidence="2">LMG 29417 / CECT 9101 / MAFF 303099</strain>
    </source>
</reference>
<organism evidence="1 2">
    <name type="scientific">Mesorhizobium japonicum (strain LMG 29417 / CECT 9101 / MAFF 303099)</name>
    <name type="common">Mesorhizobium loti (strain MAFF 303099)</name>
    <dbReference type="NCBI Taxonomy" id="266835"/>
    <lineage>
        <taxon>Bacteria</taxon>
        <taxon>Pseudomonadati</taxon>
        <taxon>Pseudomonadota</taxon>
        <taxon>Alphaproteobacteria</taxon>
        <taxon>Hyphomicrobiales</taxon>
        <taxon>Phyllobacteriaceae</taxon>
        <taxon>Mesorhizobium</taxon>
    </lineage>
</organism>
<evidence type="ECO:0000313" key="2">
    <source>
        <dbReference type="Proteomes" id="UP000000552"/>
    </source>
</evidence>
<proteinExistence type="predicted"/>
<gene>
    <name evidence="1" type="ordered locus">msl8590</name>
</gene>